<evidence type="ECO:0000313" key="3">
    <source>
        <dbReference type="Proteomes" id="UP000034181"/>
    </source>
</evidence>
<reference evidence="2 3" key="1">
    <citation type="journal article" date="2015" name="Nature">
        <title>rRNA introns, odd ribosomes, and small enigmatic genomes across a large radiation of phyla.</title>
        <authorList>
            <person name="Brown C.T."/>
            <person name="Hug L.A."/>
            <person name="Thomas B.C."/>
            <person name="Sharon I."/>
            <person name="Castelle C.J."/>
            <person name="Singh A."/>
            <person name="Wilkins M.J."/>
            <person name="Williams K.H."/>
            <person name="Banfield J.F."/>
        </authorList>
    </citation>
    <scope>NUCLEOTIDE SEQUENCE [LARGE SCALE GENOMIC DNA]</scope>
</reference>
<organism evidence="2 3">
    <name type="scientific">Candidatus Woesebacteria bacterium GW2011_GWB1_38_5b</name>
    <dbReference type="NCBI Taxonomy" id="1618569"/>
    <lineage>
        <taxon>Bacteria</taxon>
        <taxon>Candidatus Woeseibacteriota</taxon>
    </lineage>
</organism>
<dbReference type="EMBL" id="LBUZ01000014">
    <property type="protein sequence ID" value="KKQ75270.1"/>
    <property type="molecule type" value="Genomic_DNA"/>
</dbReference>
<dbReference type="Proteomes" id="UP000034181">
    <property type="component" value="Unassembled WGS sequence"/>
</dbReference>
<evidence type="ECO:0000313" key="2">
    <source>
        <dbReference type="EMBL" id="KKQ75270.1"/>
    </source>
</evidence>
<evidence type="ECO:0000256" key="1">
    <source>
        <dbReference type="SAM" id="MobiDB-lite"/>
    </source>
</evidence>
<protein>
    <submittedName>
        <fullName evidence="2">Uncharacterized protein</fullName>
    </submittedName>
</protein>
<name>A0A0G0KID2_9BACT</name>
<sequence length="64" mass="7410">MERPKRGVHTETVIQPPLPPEVGTGIPTKVKKISVESEPTPLEVPQYTEEQIREFDEGVEWWKR</sequence>
<accession>A0A0G0KID2</accession>
<gene>
    <name evidence="2" type="ORF">US96_C0014G0028</name>
</gene>
<dbReference type="AlphaFoldDB" id="A0A0G0KID2"/>
<feature type="region of interest" description="Disordered" evidence="1">
    <location>
        <begin position="1"/>
        <end position="25"/>
    </location>
</feature>
<proteinExistence type="predicted"/>
<comment type="caution">
    <text evidence="2">The sequence shown here is derived from an EMBL/GenBank/DDBJ whole genome shotgun (WGS) entry which is preliminary data.</text>
</comment>